<sequence length="113" mass="12410">MMRRSKVSLLVLGLVVAAIFLFISSEVAATTAQGGTSTSSVLDWQKQFLWPQRRGSMINISMDTKMRLPFLSLLVFDHDSRDLFVEPAVTEGAAAIAGCPAADAVMARIWHRK</sequence>
<reference evidence="2 3" key="1">
    <citation type="journal article" date="2023" name="Hortic Res">
        <title>Pangenome of water caltrop reveals structural variations and asymmetric subgenome divergence after allopolyploidization.</title>
        <authorList>
            <person name="Zhang X."/>
            <person name="Chen Y."/>
            <person name="Wang L."/>
            <person name="Yuan Y."/>
            <person name="Fang M."/>
            <person name="Shi L."/>
            <person name="Lu R."/>
            <person name="Comes H.P."/>
            <person name="Ma Y."/>
            <person name="Chen Y."/>
            <person name="Huang G."/>
            <person name="Zhou Y."/>
            <person name="Zheng Z."/>
            <person name="Qiu Y."/>
        </authorList>
    </citation>
    <scope>NUCLEOTIDE SEQUENCE [LARGE SCALE GENOMIC DNA]</scope>
    <source>
        <strain evidence="2">F231</strain>
    </source>
</reference>
<keyword evidence="1" id="KW-0732">Signal</keyword>
<gene>
    <name evidence="2" type="ORF">SAY86_028065</name>
</gene>
<evidence type="ECO:0000313" key="3">
    <source>
        <dbReference type="Proteomes" id="UP001346149"/>
    </source>
</evidence>
<dbReference type="Proteomes" id="UP001346149">
    <property type="component" value="Unassembled WGS sequence"/>
</dbReference>
<keyword evidence="3" id="KW-1185">Reference proteome</keyword>
<name>A0AAN7R8B7_TRANT</name>
<accession>A0AAN7R8B7</accession>
<dbReference type="AlphaFoldDB" id="A0AAN7R8B7"/>
<organism evidence="2 3">
    <name type="scientific">Trapa natans</name>
    <name type="common">Water chestnut</name>
    <dbReference type="NCBI Taxonomy" id="22666"/>
    <lineage>
        <taxon>Eukaryota</taxon>
        <taxon>Viridiplantae</taxon>
        <taxon>Streptophyta</taxon>
        <taxon>Embryophyta</taxon>
        <taxon>Tracheophyta</taxon>
        <taxon>Spermatophyta</taxon>
        <taxon>Magnoliopsida</taxon>
        <taxon>eudicotyledons</taxon>
        <taxon>Gunneridae</taxon>
        <taxon>Pentapetalae</taxon>
        <taxon>rosids</taxon>
        <taxon>malvids</taxon>
        <taxon>Myrtales</taxon>
        <taxon>Lythraceae</taxon>
        <taxon>Trapa</taxon>
    </lineage>
</organism>
<evidence type="ECO:0000313" key="2">
    <source>
        <dbReference type="EMBL" id="KAK4795739.1"/>
    </source>
</evidence>
<evidence type="ECO:0000256" key="1">
    <source>
        <dbReference type="SAM" id="SignalP"/>
    </source>
</evidence>
<dbReference type="EMBL" id="JAXQNO010000006">
    <property type="protein sequence ID" value="KAK4795739.1"/>
    <property type="molecule type" value="Genomic_DNA"/>
</dbReference>
<feature type="chain" id="PRO_5043020277" evidence="1">
    <location>
        <begin position="30"/>
        <end position="113"/>
    </location>
</feature>
<feature type="signal peptide" evidence="1">
    <location>
        <begin position="1"/>
        <end position="29"/>
    </location>
</feature>
<proteinExistence type="predicted"/>
<protein>
    <submittedName>
        <fullName evidence="2">Uncharacterized protein</fullName>
    </submittedName>
</protein>
<comment type="caution">
    <text evidence="2">The sequence shown here is derived from an EMBL/GenBank/DDBJ whole genome shotgun (WGS) entry which is preliminary data.</text>
</comment>